<accession>A0ACC7LHB3</accession>
<keyword evidence="1" id="KW-0808">Transferase</keyword>
<dbReference type="Proteomes" id="UP001595191">
    <property type="component" value="Unassembled WGS sequence"/>
</dbReference>
<keyword evidence="2" id="KW-1185">Reference proteome</keyword>
<gene>
    <name evidence="1" type="ORF">ACEZ3G_06150</name>
</gene>
<comment type="caution">
    <text evidence="1">The sequence shown here is derived from an EMBL/GenBank/DDBJ whole genome shotgun (WGS) entry which is preliminary data.</text>
</comment>
<dbReference type="EMBL" id="JBHFPV010000001">
    <property type="protein sequence ID" value="MFH6603051.1"/>
    <property type="molecule type" value="Genomic_DNA"/>
</dbReference>
<protein>
    <submittedName>
        <fullName evidence="1">Uracil phosphoribosyltransferase</fullName>
    </submittedName>
</protein>
<evidence type="ECO:0000313" key="1">
    <source>
        <dbReference type="EMBL" id="MFH6603051.1"/>
    </source>
</evidence>
<sequence length="74" mass="9076">MWRSFFEGIEDLFVNVLFAPYDFFRFMENWWAANIVNWILFLICCVAFVYWMLQLKTFDDNNEEDKSITAHSYL</sequence>
<proteinExistence type="predicted"/>
<evidence type="ECO:0000313" key="2">
    <source>
        <dbReference type="Proteomes" id="UP001595191"/>
    </source>
</evidence>
<keyword evidence="1" id="KW-0328">Glycosyltransferase</keyword>
<name>A0ACC7LHB3_9FLAO</name>
<organism evidence="1 2">
    <name type="scientific">Meishania litoralis</name>
    <dbReference type="NCBI Taxonomy" id="3434685"/>
    <lineage>
        <taxon>Bacteria</taxon>
        <taxon>Pseudomonadati</taxon>
        <taxon>Bacteroidota</taxon>
        <taxon>Flavobacteriia</taxon>
        <taxon>Flavobacteriales</taxon>
        <taxon>Flavobacteriaceae</taxon>
        <taxon>Meishania</taxon>
    </lineage>
</organism>
<reference evidence="1" key="1">
    <citation type="submission" date="2024-09" db="EMBL/GenBank/DDBJ databases">
        <authorList>
            <person name="Liu J."/>
        </authorList>
    </citation>
    <scope>NUCLEOTIDE SEQUENCE</scope>
    <source>
        <strain evidence="1">NBU2967</strain>
    </source>
</reference>